<evidence type="ECO:0000259" key="2">
    <source>
        <dbReference type="SMART" id="SM00014"/>
    </source>
</evidence>
<dbReference type="InterPro" id="IPR036938">
    <property type="entry name" value="PAP2/HPO_sf"/>
</dbReference>
<feature type="transmembrane region" description="Helical" evidence="1">
    <location>
        <begin position="59"/>
        <end position="81"/>
    </location>
</feature>
<gene>
    <name evidence="3" type="ORF">EV207_11471</name>
</gene>
<sequence length="203" mass="23039">MNWFDNTVYHAINGLSGNVPWVDDVFAFISEYALEIYALLFIVFWFTLPRSKPESRHTLVLAVFSGIIALVINFIIAHIWARPRPFVSLPDGSFNQLIPHAADASFPSDHTSGSFGFAAAAWGRNKWISRTFTTLAILVMFSRVYTGVHWPTDVLASVVVGTIAGMLVKRFSKFFYPLTNFGLKLFRLQPKRDNRHVSQRLNK</sequence>
<dbReference type="RefSeq" id="WP_132746247.1">
    <property type="nucleotide sequence ID" value="NZ_SLXK01000014.1"/>
</dbReference>
<dbReference type="PANTHER" id="PTHR14969:SF58">
    <property type="entry name" value="UNDECAPRENYL-DIPHOSPHATASE BCRC"/>
    <property type="match status" value="1"/>
</dbReference>
<evidence type="ECO:0000256" key="1">
    <source>
        <dbReference type="SAM" id="Phobius"/>
    </source>
</evidence>
<reference evidence="3 4" key="1">
    <citation type="submission" date="2019-03" db="EMBL/GenBank/DDBJ databases">
        <title>Genomic Encyclopedia of Type Strains, Phase IV (KMG-IV): sequencing the most valuable type-strain genomes for metagenomic binning, comparative biology and taxonomic classification.</title>
        <authorList>
            <person name="Goeker M."/>
        </authorList>
    </citation>
    <scope>NUCLEOTIDE SEQUENCE [LARGE SCALE GENOMIC DNA]</scope>
    <source>
        <strain evidence="3 4">DSM 19377</strain>
    </source>
</reference>
<dbReference type="GO" id="GO:0050380">
    <property type="term" value="F:undecaprenyl-diphosphatase activity"/>
    <property type="evidence" value="ECO:0007669"/>
    <property type="project" value="InterPro"/>
</dbReference>
<dbReference type="Proteomes" id="UP000295416">
    <property type="component" value="Unassembled WGS sequence"/>
</dbReference>
<keyword evidence="1" id="KW-0472">Membrane</keyword>
<dbReference type="Gene3D" id="1.20.144.10">
    <property type="entry name" value="Phosphatidic acid phosphatase type 2/haloperoxidase"/>
    <property type="match status" value="1"/>
</dbReference>
<name>A0A4V2SMX3_9BACL</name>
<keyword evidence="1" id="KW-1133">Transmembrane helix</keyword>
<evidence type="ECO:0000313" key="4">
    <source>
        <dbReference type="Proteomes" id="UP000295416"/>
    </source>
</evidence>
<proteinExistence type="predicted"/>
<dbReference type="SUPFAM" id="SSF48317">
    <property type="entry name" value="Acid phosphatase/Vanadium-dependent haloperoxidase"/>
    <property type="match status" value="1"/>
</dbReference>
<dbReference type="OrthoDB" id="9789113at2"/>
<feature type="transmembrane region" description="Helical" evidence="1">
    <location>
        <begin position="148"/>
        <end position="168"/>
    </location>
</feature>
<protein>
    <submittedName>
        <fullName evidence="3">Undecaprenyl-diphosphatase</fullName>
    </submittedName>
</protein>
<dbReference type="GO" id="GO:0005886">
    <property type="term" value="C:plasma membrane"/>
    <property type="evidence" value="ECO:0007669"/>
    <property type="project" value="InterPro"/>
</dbReference>
<keyword evidence="4" id="KW-1185">Reference proteome</keyword>
<dbReference type="CDD" id="cd03385">
    <property type="entry name" value="PAP2_BcrC_like"/>
    <property type="match status" value="1"/>
</dbReference>
<dbReference type="PANTHER" id="PTHR14969">
    <property type="entry name" value="SPHINGOSINE-1-PHOSPHATE PHOSPHOHYDROLASE"/>
    <property type="match status" value="1"/>
</dbReference>
<dbReference type="AlphaFoldDB" id="A0A4V2SMX3"/>
<comment type="caution">
    <text evidence="3">The sequence shown here is derived from an EMBL/GenBank/DDBJ whole genome shotgun (WGS) entry which is preliminary data.</text>
</comment>
<feature type="domain" description="Phosphatidic acid phosphatase type 2/haloperoxidase" evidence="2">
    <location>
        <begin position="59"/>
        <end position="169"/>
    </location>
</feature>
<dbReference type="SMART" id="SM00014">
    <property type="entry name" value="acidPPc"/>
    <property type="match status" value="1"/>
</dbReference>
<dbReference type="InterPro" id="IPR000326">
    <property type="entry name" value="PAP2/HPO"/>
</dbReference>
<dbReference type="InterPro" id="IPR033879">
    <property type="entry name" value="UPP_Pase"/>
</dbReference>
<organism evidence="3 4">
    <name type="scientific">Scopulibacillus darangshiensis</name>
    <dbReference type="NCBI Taxonomy" id="442528"/>
    <lineage>
        <taxon>Bacteria</taxon>
        <taxon>Bacillati</taxon>
        <taxon>Bacillota</taxon>
        <taxon>Bacilli</taxon>
        <taxon>Bacillales</taxon>
        <taxon>Sporolactobacillaceae</taxon>
        <taxon>Scopulibacillus</taxon>
    </lineage>
</organism>
<evidence type="ECO:0000313" key="3">
    <source>
        <dbReference type="EMBL" id="TCP28946.1"/>
    </source>
</evidence>
<keyword evidence="1" id="KW-0812">Transmembrane</keyword>
<dbReference type="EMBL" id="SLXK01000014">
    <property type="protein sequence ID" value="TCP28946.1"/>
    <property type="molecule type" value="Genomic_DNA"/>
</dbReference>
<feature type="transmembrane region" description="Helical" evidence="1">
    <location>
        <begin position="25"/>
        <end position="47"/>
    </location>
</feature>
<accession>A0A4V2SMX3</accession>
<dbReference type="Pfam" id="PF01569">
    <property type="entry name" value="PAP2"/>
    <property type="match status" value="1"/>
</dbReference>